<protein>
    <submittedName>
        <fullName evidence="1">Uncharacterized protein</fullName>
    </submittedName>
</protein>
<gene>
    <name evidence="1" type="ORF">GPLA_3121</name>
</gene>
<evidence type="ECO:0000313" key="2">
    <source>
        <dbReference type="Proteomes" id="UP000006322"/>
    </source>
</evidence>
<dbReference type="RefSeq" id="WP_007105778.1">
    <property type="nucleotide sequence ID" value="NZ_BAER01000087.1"/>
</dbReference>
<dbReference type="Proteomes" id="UP000006322">
    <property type="component" value="Unassembled WGS sequence"/>
</dbReference>
<accession>K6ZUQ6</accession>
<dbReference type="AlphaFoldDB" id="K6ZUQ6"/>
<evidence type="ECO:0000313" key="1">
    <source>
        <dbReference type="EMBL" id="GAC34012.1"/>
    </source>
</evidence>
<keyword evidence="2" id="KW-1185">Reference proteome</keyword>
<organism evidence="1 2">
    <name type="scientific">Paraglaciecola polaris LMG 21857</name>
    <dbReference type="NCBI Taxonomy" id="1129793"/>
    <lineage>
        <taxon>Bacteria</taxon>
        <taxon>Pseudomonadati</taxon>
        <taxon>Pseudomonadota</taxon>
        <taxon>Gammaproteobacteria</taxon>
        <taxon>Alteromonadales</taxon>
        <taxon>Alteromonadaceae</taxon>
        <taxon>Paraglaciecola</taxon>
    </lineage>
</organism>
<sequence length="68" mass="7661">MNVLFGMVNDFYCHTHFYILATYLLSSSQFIALNSNKGLKLLSQPNSLFSFALPTGAKRTYVRFSAGF</sequence>
<comment type="caution">
    <text evidence="1">The sequence shown here is derived from an EMBL/GenBank/DDBJ whole genome shotgun (WGS) entry which is preliminary data.</text>
</comment>
<reference evidence="2" key="1">
    <citation type="journal article" date="2014" name="Environ. Microbiol.">
        <title>Comparative genomics of the marine bacterial genus Glaciecola reveals the high degree of genomic diversity and genomic characteristic for cold adaptation.</title>
        <authorList>
            <person name="Qin Q.L."/>
            <person name="Xie B.B."/>
            <person name="Yu Y."/>
            <person name="Shu Y.L."/>
            <person name="Rong J.C."/>
            <person name="Zhang Y.J."/>
            <person name="Zhao D.L."/>
            <person name="Chen X.L."/>
            <person name="Zhang X.Y."/>
            <person name="Chen B."/>
            <person name="Zhou B.C."/>
            <person name="Zhang Y.Z."/>
        </authorList>
    </citation>
    <scope>NUCLEOTIDE SEQUENCE [LARGE SCALE GENOMIC DNA]</scope>
    <source>
        <strain evidence="2">LMG 21857</strain>
    </source>
</reference>
<name>K6ZUQ6_9ALTE</name>
<dbReference type="EMBL" id="BAER01000087">
    <property type="protein sequence ID" value="GAC34012.1"/>
    <property type="molecule type" value="Genomic_DNA"/>
</dbReference>
<proteinExistence type="predicted"/>